<evidence type="ECO:0000313" key="3">
    <source>
        <dbReference type="Proteomes" id="UP001469089"/>
    </source>
</evidence>
<accession>A0ABV1LRU4</accession>
<gene>
    <name evidence="2" type="ORF">N0A02_21600</name>
</gene>
<feature type="compositionally biased region" description="Basic and acidic residues" evidence="1">
    <location>
        <begin position="46"/>
        <end position="55"/>
    </location>
</feature>
<keyword evidence="3" id="KW-1185">Reference proteome</keyword>
<reference evidence="2 3" key="1">
    <citation type="journal article" date="2024" name="Chem. Sci.">
        <title>Discovery of a lagriamide polyketide by integrated genome mining, isotopic labeling, and untargeted metabolomics.</title>
        <authorList>
            <person name="Fergusson C.H."/>
            <person name="Saulog J."/>
            <person name="Paulo B.S."/>
            <person name="Wilson D.M."/>
            <person name="Liu D.Y."/>
            <person name="Morehouse N.J."/>
            <person name="Waterworth S."/>
            <person name="Barkei J."/>
            <person name="Gray C.A."/>
            <person name="Kwan J.C."/>
            <person name="Eustaquio A.S."/>
            <person name="Linington R.G."/>
        </authorList>
    </citation>
    <scope>NUCLEOTIDE SEQUENCE [LARGE SCALE GENOMIC DNA]</scope>
    <source>
        <strain evidence="2 3">RL17-338-BIF-B</strain>
    </source>
</reference>
<proteinExistence type="predicted"/>
<dbReference type="EMBL" id="JAOALG010000002">
    <property type="protein sequence ID" value="MEQ5842038.1"/>
    <property type="molecule type" value="Genomic_DNA"/>
</dbReference>
<dbReference type="RefSeq" id="WP_349543967.1">
    <property type="nucleotide sequence ID" value="NZ_JAOALG010000002.1"/>
</dbReference>
<evidence type="ECO:0000313" key="2">
    <source>
        <dbReference type="EMBL" id="MEQ5842038.1"/>
    </source>
</evidence>
<protein>
    <submittedName>
        <fullName evidence="2">Uncharacterized protein</fullName>
    </submittedName>
</protein>
<name>A0ABV1LRU4_9BURK</name>
<evidence type="ECO:0000256" key="1">
    <source>
        <dbReference type="SAM" id="MobiDB-lite"/>
    </source>
</evidence>
<dbReference type="Proteomes" id="UP001469089">
    <property type="component" value="Unassembled WGS sequence"/>
</dbReference>
<comment type="caution">
    <text evidence="2">The sequence shown here is derived from an EMBL/GenBank/DDBJ whole genome shotgun (WGS) entry which is preliminary data.</text>
</comment>
<feature type="region of interest" description="Disordered" evidence="1">
    <location>
        <begin position="23"/>
        <end position="55"/>
    </location>
</feature>
<sequence>MSRTRPSATLPLRFDASDPATFTLDRIAPGSRDPKLAQQQAAKISAEIRAKNQSR</sequence>
<organism evidence="2 3">
    <name type="scientific">Paraburkholderia acidicola</name>
    <dbReference type="NCBI Taxonomy" id="1912599"/>
    <lineage>
        <taxon>Bacteria</taxon>
        <taxon>Pseudomonadati</taxon>
        <taxon>Pseudomonadota</taxon>
        <taxon>Betaproteobacteria</taxon>
        <taxon>Burkholderiales</taxon>
        <taxon>Burkholderiaceae</taxon>
        <taxon>Paraburkholderia</taxon>
    </lineage>
</organism>